<gene>
    <name evidence="1" type="ORF">HHL14_28960</name>
</gene>
<evidence type="ECO:0000313" key="1">
    <source>
        <dbReference type="EMBL" id="NML34844.1"/>
    </source>
</evidence>
<dbReference type="RefSeq" id="WP_169501031.1">
    <property type="nucleotide sequence ID" value="NZ_JABBFZ010000026.1"/>
</dbReference>
<proteinExistence type="predicted"/>
<reference evidence="1 2" key="1">
    <citation type="submission" date="2020-04" db="EMBL/GenBank/DDBJ databases">
        <title>Paraburkholderia sp. G-4-1-8 isolated from soil.</title>
        <authorList>
            <person name="Dahal R.H."/>
        </authorList>
    </citation>
    <scope>NUCLEOTIDE SEQUENCE [LARGE SCALE GENOMIC DNA]</scope>
    <source>
        <strain evidence="1 2">G-4-1-8</strain>
    </source>
</reference>
<keyword evidence="2" id="KW-1185">Reference proteome</keyword>
<name>A0A7Y0A1Q7_9BURK</name>
<dbReference type="Proteomes" id="UP000583127">
    <property type="component" value="Unassembled WGS sequence"/>
</dbReference>
<evidence type="ECO:0000313" key="2">
    <source>
        <dbReference type="Proteomes" id="UP000583127"/>
    </source>
</evidence>
<accession>A0A7Y0A1Q7</accession>
<comment type="caution">
    <text evidence="1">The sequence shown here is derived from an EMBL/GenBank/DDBJ whole genome shotgun (WGS) entry which is preliminary data.</text>
</comment>
<dbReference type="EMBL" id="JABBFZ010000026">
    <property type="protein sequence ID" value="NML34844.1"/>
    <property type="molecule type" value="Genomic_DNA"/>
</dbReference>
<protein>
    <submittedName>
        <fullName evidence="1">Uncharacterized protein</fullName>
    </submittedName>
</protein>
<organism evidence="1 2">
    <name type="scientific">Paraburkholderia antibiotica</name>
    <dbReference type="NCBI Taxonomy" id="2728839"/>
    <lineage>
        <taxon>Bacteria</taxon>
        <taxon>Pseudomonadati</taxon>
        <taxon>Pseudomonadota</taxon>
        <taxon>Betaproteobacteria</taxon>
        <taxon>Burkholderiales</taxon>
        <taxon>Burkholderiaceae</taxon>
        <taxon>Paraburkholderia</taxon>
    </lineage>
</organism>
<sequence length="148" mass="16883">MMSENFPHGDELCLVIEQFAELEWRKFRSSSSAIVLRTGTFTADNSRLAPYTSFRFRHEDAELIARLMSAVDTYQGAIAWHMSGHQRLALPGKNWVIRPLFVEQVQVKTEAGQGQDAYEYIAENYPDFARIAYLDLSNLADHVRKALG</sequence>
<dbReference type="AlphaFoldDB" id="A0A7Y0A1Q7"/>